<reference evidence="10" key="1">
    <citation type="submission" date="2023-03" db="EMBL/GenBank/DDBJ databases">
        <authorList>
            <person name="Steffen K."/>
            <person name="Cardenas P."/>
        </authorList>
    </citation>
    <scope>NUCLEOTIDE SEQUENCE</scope>
</reference>
<dbReference type="InterPro" id="IPR003526">
    <property type="entry name" value="MECDP_synthase"/>
</dbReference>
<evidence type="ECO:0000256" key="6">
    <source>
        <dbReference type="ARBA" id="ARBA00023229"/>
    </source>
</evidence>
<keyword evidence="6 8" id="KW-0414">Isoprene biosynthesis</keyword>
<accession>A0AA35SBF6</accession>
<dbReference type="InterPro" id="IPR020555">
    <property type="entry name" value="MECDP_synthase_CS"/>
</dbReference>
<comment type="caution">
    <text evidence="10">The sequence shown here is derived from an EMBL/GenBank/DDBJ whole genome shotgun (WGS) entry which is preliminary data.</text>
</comment>
<comment type="pathway">
    <text evidence="3">Isoprenoid biosynthesis; isopentenyl diphosphate biosynthesis via DXP pathway; isopentenyl diphosphate from 1-deoxy-D-xylulose 5-phosphate: step 4/6.</text>
</comment>
<dbReference type="GO" id="GO:0016114">
    <property type="term" value="P:terpenoid biosynthetic process"/>
    <property type="evidence" value="ECO:0007669"/>
    <property type="project" value="InterPro"/>
</dbReference>
<evidence type="ECO:0000256" key="2">
    <source>
        <dbReference type="ARBA" id="ARBA00001968"/>
    </source>
</evidence>
<proteinExistence type="inferred from homology"/>
<feature type="domain" description="2-C-methyl-D-erythritol 2,4-cyclodiphosphate synthase" evidence="9">
    <location>
        <begin position="1"/>
        <end position="154"/>
    </location>
</feature>
<sequence length="164" mass="17644">MRIGIGYDIHQLKEGRPLMLGGVHIPHTHGLDGHSDADALTHAVCDALLGAMGEGDLGRYYPSSDPQFANMKSLDMLKGIHVKLAERGFRLVNLDTVVVAQAPRLGSYLAEMSKQLARVLRVEPSLVNVKVKSHDHLGTLGRQEGIAAQAVCLIACTSSDEKAI</sequence>
<name>A0AA35SBF6_GEOBA</name>
<dbReference type="EMBL" id="CASHTH010002196">
    <property type="protein sequence ID" value="CAI8026032.1"/>
    <property type="molecule type" value="Genomic_DNA"/>
</dbReference>
<dbReference type="PROSITE" id="PS01350">
    <property type="entry name" value="ISPF"/>
    <property type="match status" value="1"/>
</dbReference>
<dbReference type="EC" id="4.6.1.12" evidence="4 8"/>
<dbReference type="NCBIfam" id="TIGR00151">
    <property type="entry name" value="ispF"/>
    <property type="match status" value="1"/>
</dbReference>
<comment type="catalytic activity">
    <reaction evidence="1 8">
        <text>4-CDP-2-C-methyl-D-erythritol 2-phosphate = 2-C-methyl-D-erythritol 2,4-cyclic diphosphate + CMP</text>
        <dbReference type="Rhea" id="RHEA:23864"/>
        <dbReference type="ChEBI" id="CHEBI:57919"/>
        <dbReference type="ChEBI" id="CHEBI:58483"/>
        <dbReference type="ChEBI" id="CHEBI:60377"/>
        <dbReference type="EC" id="4.6.1.12"/>
    </reaction>
</comment>
<evidence type="ECO:0000256" key="5">
    <source>
        <dbReference type="ARBA" id="ARBA00022723"/>
    </source>
</evidence>
<gene>
    <name evidence="10" type="ORF">GBAR_LOCUS15007</name>
</gene>
<dbReference type="Pfam" id="PF02542">
    <property type="entry name" value="YgbB"/>
    <property type="match status" value="1"/>
</dbReference>
<evidence type="ECO:0000256" key="7">
    <source>
        <dbReference type="ARBA" id="ARBA00023239"/>
    </source>
</evidence>
<dbReference type="InterPro" id="IPR036571">
    <property type="entry name" value="MECDP_synthase_sf"/>
</dbReference>
<evidence type="ECO:0000256" key="4">
    <source>
        <dbReference type="ARBA" id="ARBA00012579"/>
    </source>
</evidence>
<dbReference type="GO" id="GO:0046872">
    <property type="term" value="F:metal ion binding"/>
    <property type="evidence" value="ECO:0007669"/>
    <property type="project" value="UniProtKB-KW"/>
</dbReference>
<evidence type="ECO:0000313" key="11">
    <source>
        <dbReference type="Proteomes" id="UP001174909"/>
    </source>
</evidence>
<dbReference type="PANTHER" id="PTHR43181">
    <property type="entry name" value="2-C-METHYL-D-ERYTHRITOL 2,4-CYCLODIPHOSPHATE SYNTHASE, CHLOROPLASTIC"/>
    <property type="match status" value="1"/>
</dbReference>
<comment type="cofactor">
    <cofactor evidence="2">
        <name>a divalent metal cation</name>
        <dbReference type="ChEBI" id="CHEBI:60240"/>
    </cofactor>
</comment>
<keyword evidence="5" id="KW-0479">Metal-binding</keyword>
<dbReference type="Proteomes" id="UP001174909">
    <property type="component" value="Unassembled WGS sequence"/>
</dbReference>
<keyword evidence="11" id="KW-1185">Reference proteome</keyword>
<dbReference type="HAMAP" id="MF_00107">
    <property type="entry name" value="IspF"/>
    <property type="match status" value="1"/>
</dbReference>
<comment type="similarity">
    <text evidence="8">Belongs to the IspF family.</text>
</comment>
<dbReference type="Gene3D" id="3.30.1330.50">
    <property type="entry name" value="2-C-methyl-D-erythritol 2,4-cyclodiphosphate synthase"/>
    <property type="match status" value="1"/>
</dbReference>
<dbReference type="CDD" id="cd00554">
    <property type="entry name" value="MECDP_synthase"/>
    <property type="match status" value="1"/>
</dbReference>
<evidence type="ECO:0000256" key="8">
    <source>
        <dbReference type="RuleBase" id="RU004395"/>
    </source>
</evidence>
<evidence type="ECO:0000256" key="1">
    <source>
        <dbReference type="ARBA" id="ARBA00000200"/>
    </source>
</evidence>
<keyword evidence="7 8" id="KW-0456">Lyase</keyword>
<dbReference type="PANTHER" id="PTHR43181:SF1">
    <property type="entry name" value="2-C-METHYL-D-ERYTHRITOL 2,4-CYCLODIPHOSPHATE SYNTHASE, CHLOROPLASTIC"/>
    <property type="match status" value="1"/>
</dbReference>
<dbReference type="SUPFAM" id="SSF69765">
    <property type="entry name" value="IpsF-like"/>
    <property type="match status" value="1"/>
</dbReference>
<dbReference type="AlphaFoldDB" id="A0AA35SBF6"/>
<evidence type="ECO:0000313" key="10">
    <source>
        <dbReference type="EMBL" id="CAI8026032.1"/>
    </source>
</evidence>
<protein>
    <recommendedName>
        <fullName evidence="4 8">2-C-methyl-D-erythritol 2,4-cyclodiphosphate synthase</fullName>
        <ecNumber evidence="4 8">4.6.1.12</ecNumber>
    </recommendedName>
</protein>
<evidence type="ECO:0000256" key="3">
    <source>
        <dbReference type="ARBA" id="ARBA00004709"/>
    </source>
</evidence>
<dbReference type="GO" id="GO:0008685">
    <property type="term" value="F:2-C-methyl-D-erythritol 2,4-cyclodiphosphate synthase activity"/>
    <property type="evidence" value="ECO:0007669"/>
    <property type="project" value="UniProtKB-EC"/>
</dbReference>
<organism evidence="10 11">
    <name type="scientific">Geodia barretti</name>
    <name type="common">Barrett's horny sponge</name>
    <dbReference type="NCBI Taxonomy" id="519541"/>
    <lineage>
        <taxon>Eukaryota</taxon>
        <taxon>Metazoa</taxon>
        <taxon>Porifera</taxon>
        <taxon>Demospongiae</taxon>
        <taxon>Heteroscleromorpha</taxon>
        <taxon>Tetractinellida</taxon>
        <taxon>Astrophorina</taxon>
        <taxon>Geodiidae</taxon>
        <taxon>Geodia</taxon>
    </lineage>
</organism>
<evidence type="ECO:0000259" key="9">
    <source>
        <dbReference type="Pfam" id="PF02542"/>
    </source>
</evidence>